<feature type="compositionally biased region" description="Basic and acidic residues" evidence="1">
    <location>
        <begin position="15"/>
        <end position="30"/>
    </location>
</feature>
<dbReference type="EMBL" id="JANPWB010000013">
    <property type="protein sequence ID" value="KAJ1110272.1"/>
    <property type="molecule type" value="Genomic_DNA"/>
</dbReference>
<accession>A0AAV7N4L8</accession>
<organism evidence="2 3">
    <name type="scientific">Pleurodeles waltl</name>
    <name type="common">Iberian ribbed newt</name>
    <dbReference type="NCBI Taxonomy" id="8319"/>
    <lineage>
        <taxon>Eukaryota</taxon>
        <taxon>Metazoa</taxon>
        <taxon>Chordata</taxon>
        <taxon>Craniata</taxon>
        <taxon>Vertebrata</taxon>
        <taxon>Euteleostomi</taxon>
        <taxon>Amphibia</taxon>
        <taxon>Batrachia</taxon>
        <taxon>Caudata</taxon>
        <taxon>Salamandroidea</taxon>
        <taxon>Salamandridae</taxon>
        <taxon>Pleurodelinae</taxon>
        <taxon>Pleurodeles</taxon>
    </lineage>
</organism>
<reference evidence="2" key="1">
    <citation type="journal article" date="2022" name="bioRxiv">
        <title>Sequencing and chromosome-scale assembly of the giantPleurodeles waltlgenome.</title>
        <authorList>
            <person name="Brown T."/>
            <person name="Elewa A."/>
            <person name="Iarovenko S."/>
            <person name="Subramanian E."/>
            <person name="Araus A.J."/>
            <person name="Petzold A."/>
            <person name="Susuki M."/>
            <person name="Suzuki K.-i.T."/>
            <person name="Hayashi T."/>
            <person name="Toyoda A."/>
            <person name="Oliveira C."/>
            <person name="Osipova E."/>
            <person name="Leigh N.D."/>
            <person name="Simon A."/>
            <person name="Yun M.H."/>
        </authorList>
    </citation>
    <scope>NUCLEOTIDE SEQUENCE</scope>
    <source>
        <strain evidence="2">20211129_DDA</strain>
        <tissue evidence="2">Liver</tissue>
    </source>
</reference>
<evidence type="ECO:0000313" key="3">
    <source>
        <dbReference type="Proteomes" id="UP001066276"/>
    </source>
</evidence>
<name>A0AAV7N4L8_PLEWA</name>
<comment type="caution">
    <text evidence="2">The sequence shown here is derived from an EMBL/GenBank/DDBJ whole genome shotgun (WGS) entry which is preliminary data.</text>
</comment>
<dbReference type="Proteomes" id="UP001066276">
    <property type="component" value="Chromosome 9"/>
</dbReference>
<evidence type="ECO:0000256" key="1">
    <source>
        <dbReference type="SAM" id="MobiDB-lite"/>
    </source>
</evidence>
<gene>
    <name evidence="2" type="ORF">NDU88_007627</name>
</gene>
<dbReference type="AlphaFoldDB" id="A0AAV7N4L8"/>
<keyword evidence="3" id="KW-1185">Reference proteome</keyword>
<protein>
    <submittedName>
        <fullName evidence="2">Uncharacterized protein</fullName>
    </submittedName>
</protein>
<evidence type="ECO:0000313" key="2">
    <source>
        <dbReference type="EMBL" id="KAJ1110272.1"/>
    </source>
</evidence>
<feature type="region of interest" description="Disordered" evidence="1">
    <location>
        <begin position="1"/>
        <end position="40"/>
    </location>
</feature>
<sequence>MDYFVEGENPKGAMRTKEERQRDMLPKETSEDAELLQDGGKEVAHPGWQKEAAQLIRGEGTIQSKLGEGANCPVGEGIVSEWYYEQCDLGRALQVMSGWCRPVEVENGFV</sequence>
<proteinExistence type="predicted"/>